<dbReference type="PANTHER" id="PTHR43625">
    <property type="entry name" value="AFLATOXIN B1 ALDEHYDE REDUCTASE"/>
    <property type="match status" value="1"/>
</dbReference>
<evidence type="ECO:0000259" key="2">
    <source>
        <dbReference type="Pfam" id="PF00248"/>
    </source>
</evidence>
<protein>
    <recommendedName>
        <fullName evidence="2">NADP-dependent oxidoreductase domain-containing protein</fullName>
    </recommendedName>
</protein>
<dbReference type="InterPro" id="IPR023210">
    <property type="entry name" value="NADP_OxRdtase_dom"/>
</dbReference>
<dbReference type="GO" id="GO:0016491">
    <property type="term" value="F:oxidoreductase activity"/>
    <property type="evidence" value="ECO:0007669"/>
    <property type="project" value="UniProtKB-KW"/>
</dbReference>
<dbReference type="EMBL" id="JRFU01000059">
    <property type="protein sequence ID" value="PWE87166.1"/>
    <property type="molecule type" value="Genomic_DNA"/>
</dbReference>
<evidence type="ECO:0000313" key="4">
    <source>
        <dbReference type="Proteomes" id="UP000245288"/>
    </source>
</evidence>
<feature type="domain" description="NADP-dependent oxidoreductase" evidence="2">
    <location>
        <begin position="32"/>
        <end position="186"/>
    </location>
</feature>
<organism evidence="3 4">
    <name type="scientific">Eubacterium ramulus</name>
    <dbReference type="NCBI Taxonomy" id="39490"/>
    <lineage>
        <taxon>Bacteria</taxon>
        <taxon>Bacillati</taxon>
        <taxon>Bacillota</taxon>
        <taxon>Clostridia</taxon>
        <taxon>Eubacteriales</taxon>
        <taxon>Eubacteriaceae</taxon>
        <taxon>Eubacterium</taxon>
    </lineage>
</organism>
<dbReference type="InterPro" id="IPR036812">
    <property type="entry name" value="NAD(P)_OxRdtase_dom_sf"/>
</dbReference>
<keyword evidence="1" id="KW-0560">Oxidoreductase</keyword>
<dbReference type="InterPro" id="IPR050791">
    <property type="entry name" value="Aldo-Keto_reductase"/>
</dbReference>
<dbReference type="OrthoDB" id="9804790at2"/>
<proteinExistence type="predicted"/>
<comment type="caution">
    <text evidence="3">The sequence shown here is derived from an EMBL/GenBank/DDBJ whole genome shotgun (WGS) entry which is preliminary data.</text>
</comment>
<dbReference type="Proteomes" id="UP000245288">
    <property type="component" value="Unassembled WGS sequence"/>
</dbReference>
<dbReference type="Pfam" id="PF00248">
    <property type="entry name" value="Aldo_ket_red"/>
    <property type="match status" value="1"/>
</dbReference>
<accession>A0A2V1JSE7</accession>
<gene>
    <name evidence="3" type="ORF">LG34_05590</name>
</gene>
<dbReference type="GO" id="GO:0005737">
    <property type="term" value="C:cytoplasm"/>
    <property type="evidence" value="ECO:0007669"/>
    <property type="project" value="TreeGrafter"/>
</dbReference>
<sequence>MNKRKLRNLEVNPIGVGCMGFSHGYGEIPSEEYSIQAIQKAQAVHPLSAIQNIYSMVERSCEEEVIPYCMEHNIALVPFSPIASGLLSGKVNTSTDFSHNDDVRKFVPQLKKENLEANQPLIQLIETYAKAKNATDAQIALAWMLHKYPNVVPIPGSKNQERILENLAAWDVILTDEEFNDLDKALEQLPVQGFRGHVEFQGGTMADWGKRK</sequence>
<reference evidence="3 4" key="1">
    <citation type="submission" date="2014-09" db="EMBL/GenBank/DDBJ databases">
        <title>Butyrate-producing bacteria isolated from human gut.</title>
        <authorList>
            <person name="Zhang Q."/>
            <person name="Zhao L."/>
        </authorList>
    </citation>
    <scope>NUCLEOTIDE SEQUENCE [LARGE SCALE GENOMIC DNA]</scope>
    <source>
        <strain evidence="3 4">21</strain>
    </source>
</reference>
<keyword evidence="4" id="KW-1185">Reference proteome</keyword>
<dbReference type="AlphaFoldDB" id="A0A2V1JSE7"/>
<dbReference type="SUPFAM" id="SSF51430">
    <property type="entry name" value="NAD(P)-linked oxidoreductase"/>
    <property type="match status" value="1"/>
</dbReference>
<dbReference type="Gene3D" id="3.20.20.100">
    <property type="entry name" value="NADP-dependent oxidoreductase domain"/>
    <property type="match status" value="1"/>
</dbReference>
<dbReference type="PANTHER" id="PTHR43625:SF40">
    <property type="entry name" value="ALDO-KETO REDUCTASE YAKC [NADP(+)]"/>
    <property type="match status" value="1"/>
</dbReference>
<name>A0A2V1JSE7_EUBRA</name>
<evidence type="ECO:0000313" key="3">
    <source>
        <dbReference type="EMBL" id="PWE87166.1"/>
    </source>
</evidence>
<evidence type="ECO:0000256" key="1">
    <source>
        <dbReference type="ARBA" id="ARBA00023002"/>
    </source>
</evidence>
<dbReference type="RefSeq" id="WP_109215171.1">
    <property type="nucleotide sequence ID" value="NZ_CABMEW010000004.1"/>
</dbReference>